<protein>
    <submittedName>
        <fullName evidence="3">FecR family protein</fullName>
    </submittedName>
</protein>
<dbReference type="InterPro" id="IPR012373">
    <property type="entry name" value="Ferrdict_sens_TM"/>
</dbReference>
<feature type="domain" description="FecR protein" evidence="2">
    <location>
        <begin position="52"/>
        <end position="148"/>
    </location>
</feature>
<dbReference type="Proteomes" id="UP000292445">
    <property type="component" value="Unassembled WGS sequence"/>
</dbReference>
<feature type="region of interest" description="Disordered" evidence="1">
    <location>
        <begin position="50"/>
        <end position="69"/>
    </location>
</feature>
<gene>
    <name evidence="3" type="ORF">EV675_3588</name>
</gene>
<dbReference type="InterPro" id="IPR006860">
    <property type="entry name" value="FecR"/>
</dbReference>
<evidence type="ECO:0000313" key="3">
    <source>
        <dbReference type="EMBL" id="RZS80975.1"/>
    </source>
</evidence>
<dbReference type="PANTHER" id="PTHR30273:SF2">
    <property type="entry name" value="PROTEIN FECR"/>
    <property type="match status" value="1"/>
</dbReference>
<keyword evidence="4" id="KW-1185">Reference proteome</keyword>
<dbReference type="OrthoDB" id="8682700at2"/>
<accession>A0A4Q7NDC5</accession>
<organism evidence="3 4">
    <name type="scientific">Pigmentiphaga kullae</name>
    <dbReference type="NCBI Taxonomy" id="151784"/>
    <lineage>
        <taxon>Bacteria</taxon>
        <taxon>Pseudomonadati</taxon>
        <taxon>Pseudomonadota</taxon>
        <taxon>Betaproteobacteria</taxon>
        <taxon>Burkholderiales</taxon>
        <taxon>Alcaligenaceae</taxon>
        <taxon>Pigmentiphaga</taxon>
    </lineage>
</organism>
<dbReference type="AlphaFoldDB" id="A0A4Q7NDC5"/>
<dbReference type="RefSeq" id="WP_130358572.1">
    <property type="nucleotide sequence ID" value="NZ_SGXC01000002.1"/>
</dbReference>
<comment type="caution">
    <text evidence="3">The sequence shown here is derived from an EMBL/GenBank/DDBJ whole genome shotgun (WGS) entry which is preliminary data.</text>
</comment>
<dbReference type="EMBL" id="SGXC01000002">
    <property type="protein sequence ID" value="RZS80975.1"/>
    <property type="molecule type" value="Genomic_DNA"/>
</dbReference>
<dbReference type="GO" id="GO:0016989">
    <property type="term" value="F:sigma factor antagonist activity"/>
    <property type="evidence" value="ECO:0007669"/>
    <property type="project" value="TreeGrafter"/>
</dbReference>
<name>A0A4Q7NDC5_9BURK</name>
<evidence type="ECO:0000313" key="4">
    <source>
        <dbReference type="Proteomes" id="UP000292445"/>
    </source>
</evidence>
<evidence type="ECO:0000259" key="2">
    <source>
        <dbReference type="Pfam" id="PF04773"/>
    </source>
</evidence>
<reference evidence="3 4" key="1">
    <citation type="submission" date="2019-02" db="EMBL/GenBank/DDBJ databases">
        <title>Genomic Encyclopedia of Type Strains, Phase IV (KMG-IV): sequencing the most valuable type-strain genomes for metagenomic binning, comparative biology and taxonomic classification.</title>
        <authorList>
            <person name="Goeker M."/>
        </authorList>
    </citation>
    <scope>NUCLEOTIDE SEQUENCE [LARGE SCALE GENOMIC DNA]</scope>
    <source>
        <strain evidence="3 4">K24</strain>
    </source>
</reference>
<dbReference type="PANTHER" id="PTHR30273">
    <property type="entry name" value="PERIPLASMIC SIGNAL SENSOR AND SIGMA FACTOR ACTIVATOR FECR-RELATED"/>
    <property type="match status" value="1"/>
</dbReference>
<dbReference type="Pfam" id="PF04773">
    <property type="entry name" value="FecR"/>
    <property type="match status" value="1"/>
</dbReference>
<evidence type="ECO:0000256" key="1">
    <source>
        <dbReference type="SAM" id="MobiDB-lite"/>
    </source>
</evidence>
<dbReference type="Gene3D" id="2.60.120.1440">
    <property type="match status" value="1"/>
</dbReference>
<proteinExistence type="predicted"/>
<sequence length="189" mass="20941">MSQPSPRMPSTQTSTWKRWLGWACLALALGLVGALTVSWVMRESSPQFGEQLRTEGQGGSLDLPDGSRIDAGPDTSLSVAYYSRRRQVILARGQASFHVRWQYRAAFSVQWGVNEVVIDGTRIETPDVLFRVVAEPERLRVELVEGKLKVRTVTAGPREFVDLQPGDALTVDMGTRTHQLTHADPAPAR</sequence>